<dbReference type="Pfam" id="PF00583">
    <property type="entry name" value="Acetyltransf_1"/>
    <property type="match status" value="1"/>
</dbReference>
<dbReference type="Gene3D" id="3.40.630.30">
    <property type="match status" value="1"/>
</dbReference>
<dbReference type="InterPro" id="IPR016181">
    <property type="entry name" value="Acyl_CoA_acyltransferase"/>
</dbReference>
<proteinExistence type="predicted"/>
<accession>A0A1C3ZIY6</accession>
<dbReference type="SUPFAM" id="SSF55729">
    <property type="entry name" value="Acyl-CoA N-acyltransferases (Nat)"/>
    <property type="match status" value="1"/>
</dbReference>
<keyword evidence="2" id="KW-0808">Transferase</keyword>
<dbReference type="PANTHER" id="PTHR43617:SF20">
    <property type="entry name" value="N-ALPHA-ACETYLTRANSFERASE RIMI"/>
    <property type="match status" value="1"/>
</dbReference>
<gene>
    <name evidence="2" type="ORF">GA0061074_10239</name>
</gene>
<protein>
    <submittedName>
        <fullName evidence="2">Acetyltransferase (GNAT) domain-containing protein</fullName>
    </submittedName>
</protein>
<dbReference type="GO" id="GO:0016747">
    <property type="term" value="F:acyltransferase activity, transferring groups other than amino-acyl groups"/>
    <property type="evidence" value="ECO:0007669"/>
    <property type="project" value="InterPro"/>
</dbReference>
<dbReference type="CDD" id="cd04301">
    <property type="entry name" value="NAT_SF"/>
    <property type="match status" value="1"/>
</dbReference>
<organism evidence="2 3">
    <name type="scientific">Weissella bombi</name>
    <dbReference type="NCBI Taxonomy" id="1505725"/>
    <lineage>
        <taxon>Bacteria</taxon>
        <taxon>Bacillati</taxon>
        <taxon>Bacillota</taxon>
        <taxon>Bacilli</taxon>
        <taxon>Lactobacillales</taxon>
        <taxon>Lactobacillaceae</taxon>
        <taxon>Weissella</taxon>
    </lineage>
</organism>
<keyword evidence="3" id="KW-1185">Reference proteome</keyword>
<reference evidence="3" key="1">
    <citation type="submission" date="2016-08" db="EMBL/GenBank/DDBJ databases">
        <authorList>
            <person name="Varghese N."/>
            <person name="Submissions Spin"/>
        </authorList>
    </citation>
    <scope>NUCLEOTIDE SEQUENCE [LARGE SCALE GENOMIC DNA]</scope>
    <source>
        <strain evidence="3">R-53094</strain>
    </source>
</reference>
<dbReference type="InterPro" id="IPR050276">
    <property type="entry name" value="MshD_Acetyltransferase"/>
</dbReference>
<dbReference type="OrthoDB" id="9796381at2"/>
<evidence type="ECO:0000313" key="3">
    <source>
        <dbReference type="Proteomes" id="UP000199268"/>
    </source>
</evidence>
<dbReference type="PANTHER" id="PTHR43617">
    <property type="entry name" value="L-AMINO ACID N-ACETYLTRANSFERASE"/>
    <property type="match status" value="1"/>
</dbReference>
<sequence>MPLTYTRLAKPADVDAIFSIIQQAVAYLGSQNSPQWQGKAEPKRDEFVHDIQEGIVYVLIHDHAIAGVGKLVPGPEQAYEDIDGSWSGNEKQYMTLHRIAIDANVRGQGLAHKLIHDLVLLSLDHGYRDIRIDTHKINQGMQKTVKKAGFEYRGHVLMPVPNGDRLAFQLLLTD</sequence>
<dbReference type="AlphaFoldDB" id="A0A1C3ZIY6"/>
<dbReference type="PROSITE" id="PS51186">
    <property type="entry name" value="GNAT"/>
    <property type="match status" value="1"/>
</dbReference>
<feature type="domain" description="N-acetyltransferase" evidence="1">
    <location>
        <begin position="4"/>
        <end position="174"/>
    </location>
</feature>
<dbReference type="Proteomes" id="UP000199268">
    <property type="component" value="Unassembled WGS sequence"/>
</dbReference>
<evidence type="ECO:0000313" key="2">
    <source>
        <dbReference type="EMBL" id="SCB82387.1"/>
    </source>
</evidence>
<evidence type="ECO:0000259" key="1">
    <source>
        <dbReference type="PROSITE" id="PS51186"/>
    </source>
</evidence>
<dbReference type="RefSeq" id="WP_092461505.1">
    <property type="nucleotide sequence ID" value="NZ_BJEE01000001.1"/>
</dbReference>
<name>A0A1C3ZIY6_9LACO</name>
<dbReference type="STRING" id="1505725.GA0061074_10239"/>
<dbReference type="InterPro" id="IPR000182">
    <property type="entry name" value="GNAT_dom"/>
</dbReference>
<dbReference type="EMBL" id="FMAO01000002">
    <property type="protein sequence ID" value="SCB82387.1"/>
    <property type="molecule type" value="Genomic_DNA"/>
</dbReference>